<dbReference type="InterPro" id="IPR011343">
    <property type="entry name" value="DeoC"/>
</dbReference>
<comment type="catalytic activity">
    <reaction evidence="5 7">
        <text>2-deoxy-D-ribose 5-phosphate = D-glyceraldehyde 3-phosphate + acetaldehyde</text>
        <dbReference type="Rhea" id="RHEA:12821"/>
        <dbReference type="ChEBI" id="CHEBI:15343"/>
        <dbReference type="ChEBI" id="CHEBI:59776"/>
        <dbReference type="ChEBI" id="CHEBI:62877"/>
        <dbReference type="EC" id="4.1.2.4"/>
    </reaction>
</comment>
<evidence type="ECO:0000313" key="8">
    <source>
        <dbReference type="EMBL" id="MDG0790889.1"/>
    </source>
</evidence>
<evidence type="ECO:0000256" key="5">
    <source>
        <dbReference type="ARBA" id="ARBA00048791"/>
    </source>
</evidence>
<sequence length="233" mass="23940">MTTNGTNRTNRSPESLAAYIDHTALKPETSRDDIVRLCEEAMQYRFATVCVNPYWVKTAAGLLDGSGVGITTVIGFPLGATSTFAKAAEARDAIASGATEIDMVLNVGALKSGLYEEVERDIARVAEACEGEAVLKVILETGLLSDEEKVKACELCVAAGADFVKTSTGFGPGGATADDIALMRRTVGPDVGVKASGGVRDAKTARAMIAAGATRIGASASIAIVTGGTGEGY</sequence>
<dbReference type="PANTHER" id="PTHR10889:SF1">
    <property type="entry name" value="DEOXYRIBOSE-PHOSPHATE ALDOLASE"/>
    <property type="match status" value="1"/>
</dbReference>
<dbReference type="GO" id="GO:0006018">
    <property type="term" value="P:2-deoxyribose 1-phosphate catabolic process"/>
    <property type="evidence" value="ECO:0007669"/>
    <property type="project" value="UniProtKB-UniRule"/>
</dbReference>
<organism evidence="8 9">
    <name type="scientific">Cohnella ginsengisoli</name>
    <dbReference type="NCBI Taxonomy" id="425004"/>
    <lineage>
        <taxon>Bacteria</taxon>
        <taxon>Bacillati</taxon>
        <taxon>Bacillota</taxon>
        <taxon>Bacilli</taxon>
        <taxon>Bacillales</taxon>
        <taxon>Paenibacillaceae</taxon>
        <taxon>Cohnella</taxon>
    </lineage>
</organism>
<protein>
    <recommendedName>
        <fullName evidence="7">Deoxyribose-phosphate aldolase</fullName>
        <shortName evidence="7">DERA</shortName>
        <ecNumber evidence="7">4.1.2.4</ecNumber>
    </recommendedName>
    <alternativeName>
        <fullName evidence="7">2-deoxy-D-ribose 5-phosphate aldolase</fullName>
    </alternativeName>
    <alternativeName>
        <fullName evidence="7">Phosphodeoxyriboaldolase</fullName>
        <shortName evidence="7">Deoxyriboaldolase</shortName>
    </alternativeName>
</protein>
<comment type="function">
    <text evidence="6 7">Catalyzes a reversible aldol reaction between acetaldehyde and D-glyceraldehyde 3-phosphate to generate 2-deoxy-D-ribose 5-phosphate.</text>
</comment>
<dbReference type="PANTHER" id="PTHR10889">
    <property type="entry name" value="DEOXYRIBOSE-PHOSPHATE ALDOLASE"/>
    <property type="match status" value="1"/>
</dbReference>
<dbReference type="GO" id="GO:0005737">
    <property type="term" value="C:cytoplasm"/>
    <property type="evidence" value="ECO:0007669"/>
    <property type="project" value="UniProtKB-SubCell"/>
</dbReference>
<dbReference type="Proteomes" id="UP001153387">
    <property type="component" value="Unassembled WGS sequence"/>
</dbReference>
<feature type="active site" description="Proton donor/acceptor" evidence="7">
    <location>
        <position position="102"/>
    </location>
</feature>
<dbReference type="NCBIfam" id="TIGR00126">
    <property type="entry name" value="deoC"/>
    <property type="match status" value="1"/>
</dbReference>
<evidence type="ECO:0000256" key="6">
    <source>
        <dbReference type="ARBA" id="ARBA00056337"/>
    </source>
</evidence>
<dbReference type="PIRSF" id="PIRSF001357">
    <property type="entry name" value="DeoC"/>
    <property type="match status" value="1"/>
</dbReference>
<dbReference type="EMBL" id="JAPDHZ010000002">
    <property type="protein sequence ID" value="MDG0790889.1"/>
    <property type="molecule type" value="Genomic_DNA"/>
</dbReference>
<keyword evidence="3 7" id="KW-0456">Lyase</keyword>
<dbReference type="CDD" id="cd00959">
    <property type="entry name" value="DeoC"/>
    <property type="match status" value="1"/>
</dbReference>
<comment type="caution">
    <text evidence="8">The sequence shown here is derived from an EMBL/GenBank/DDBJ whole genome shotgun (WGS) entry which is preliminary data.</text>
</comment>
<dbReference type="SMART" id="SM01133">
    <property type="entry name" value="DeoC"/>
    <property type="match status" value="1"/>
</dbReference>
<dbReference type="GO" id="GO:0016052">
    <property type="term" value="P:carbohydrate catabolic process"/>
    <property type="evidence" value="ECO:0007669"/>
    <property type="project" value="TreeGrafter"/>
</dbReference>
<dbReference type="Pfam" id="PF01791">
    <property type="entry name" value="DeoC"/>
    <property type="match status" value="1"/>
</dbReference>
<dbReference type="HAMAP" id="MF_00114">
    <property type="entry name" value="DeoC_type1"/>
    <property type="match status" value="1"/>
</dbReference>
<evidence type="ECO:0000256" key="2">
    <source>
        <dbReference type="ARBA" id="ARBA00022490"/>
    </source>
</evidence>
<dbReference type="InterPro" id="IPR028581">
    <property type="entry name" value="DeoC_typeI"/>
</dbReference>
<comment type="subcellular location">
    <subcellularLocation>
        <location evidence="7">Cytoplasm</location>
    </subcellularLocation>
</comment>
<proteinExistence type="inferred from homology"/>
<dbReference type="FunFam" id="3.20.20.70:FF:000044">
    <property type="entry name" value="Deoxyribose-phosphate aldolase"/>
    <property type="match status" value="1"/>
</dbReference>
<gene>
    <name evidence="7 8" type="primary">deoC</name>
    <name evidence="8" type="ORF">OMP38_08445</name>
</gene>
<dbReference type="EC" id="4.1.2.4" evidence="7"/>
<dbReference type="GO" id="GO:0004139">
    <property type="term" value="F:deoxyribose-phosphate aldolase activity"/>
    <property type="evidence" value="ECO:0007669"/>
    <property type="project" value="UniProtKB-UniRule"/>
</dbReference>
<keyword evidence="2 7" id="KW-0963">Cytoplasm</keyword>
<dbReference type="SUPFAM" id="SSF51569">
    <property type="entry name" value="Aldolase"/>
    <property type="match status" value="1"/>
</dbReference>
<name>A0A9X4KEW8_9BACL</name>
<keyword evidence="9" id="KW-1185">Reference proteome</keyword>
<dbReference type="Gene3D" id="3.20.20.70">
    <property type="entry name" value="Aldolase class I"/>
    <property type="match status" value="1"/>
</dbReference>
<dbReference type="InterPro" id="IPR013785">
    <property type="entry name" value="Aldolase_TIM"/>
</dbReference>
<evidence type="ECO:0000256" key="1">
    <source>
        <dbReference type="ARBA" id="ARBA00010936"/>
    </source>
</evidence>
<accession>A0A9X4KEW8</accession>
<reference evidence="8 9" key="1">
    <citation type="submission" date="2022-10" db="EMBL/GenBank/DDBJ databases">
        <title>Comparative genomic analysis of Cohnella hashimotonis sp. nov., isolated from the International Space Station.</title>
        <authorList>
            <person name="Simpson A."/>
            <person name="Venkateswaran K."/>
        </authorList>
    </citation>
    <scope>NUCLEOTIDE SEQUENCE [LARGE SCALE GENOMIC DNA]</scope>
    <source>
        <strain evidence="8 9">DSM 18997</strain>
    </source>
</reference>
<dbReference type="RefSeq" id="WP_277564679.1">
    <property type="nucleotide sequence ID" value="NZ_JAPDHZ010000002.1"/>
</dbReference>
<dbReference type="InterPro" id="IPR002915">
    <property type="entry name" value="DeoC/FbaB/LacD_aldolase"/>
</dbReference>
<evidence type="ECO:0000313" key="9">
    <source>
        <dbReference type="Proteomes" id="UP001153387"/>
    </source>
</evidence>
<comment type="similarity">
    <text evidence="1 7">Belongs to the DeoC/FbaB aldolase family. DeoC type 1 subfamily.</text>
</comment>
<evidence type="ECO:0000256" key="7">
    <source>
        <dbReference type="HAMAP-Rule" id="MF_00114"/>
    </source>
</evidence>
<evidence type="ECO:0000256" key="3">
    <source>
        <dbReference type="ARBA" id="ARBA00023239"/>
    </source>
</evidence>
<keyword evidence="4 7" id="KW-0704">Schiff base</keyword>
<comment type="pathway">
    <text evidence="7">Carbohydrate degradation; 2-deoxy-D-ribose 1-phosphate degradation; D-glyceraldehyde 3-phosphate and acetaldehyde from 2-deoxy-alpha-D-ribose 1-phosphate: step 2/2.</text>
</comment>
<dbReference type="GO" id="GO:0009264">
    <property type="term" value="P:deoxyribonucleotide catabolic process"/>
    <property type="evidence" value="ECO:0007669"/>
    <property type="project" value="UniProtKB-UniRule"/>
</dbReference>
<feature type="active site" description="Proton donor/acceptor" evidence="7">
    <location>
        <position position="194"/>
    </location>
</feature>
<evidence type="ECO:0000256" key="4">
    <source>
        <dbReference type="ARBA" id="ARBA00023270"/>
    </source>
</evidence>
<dbReference type="AlphaFoldDB" id="A0A9X4KEW8"/>
<feature type="active site" description="Schiff-base intermediate with acetaldehyde" evidence="7">
    <location>
        <position position="165"/>
    </location>
</feature>